<accession>A0A5E6UAR2</accession>
<reference evidence="1 3" key="2">
    <citation type="submission" date="2024-03" db="EMBL/GenBank/DDBJ databases">
        <authorList>
            <person name="Alaster D. Moffat"/>
            <person name="Govind Chandra"/>
            <person name="Andrew W. Truman"/>
        </authorList>
    </citation>
    <scope>NUCLEOTIDE SEQUENCE [LARGE SCALE GENOMIC DNA]</scope>
    <source>
        <strain evidence="1">PS652</strain>
    </source>
</reference>
<reference evidence="2" key="1">
    <citation type="submission" date="2019-09" db="EMBL/GenBank/DDBJ databases">
        <authorList>
            <person name="Chandra G."/>
            <person name="Truman W A."/>
        </authorList>
    </citation>
    <scope>NUCLEOTIDE SEQUENCE [LARGE SCALE GENOMIC DNA]</scope>
    <source>
        <strain evidence="2">PS652</strain>
    </source>
</reference>
<evidence type="ECO:0000313" key="1">
    <source>
        <dbReference type="EMBL" id="CAK9890133.1"/>
    </source>
</evidence>
<name>A0A5E6UAR2_PSEFL</name>
<gene>
    <name evidence="1" type="ORF">PS652_02966</name>
    <name evidence="2" type="ORF">PS652_03374</name>
</gene>
<protein>
    <submittedName>
        <fullName evidence="2">Uncharacterized protein</fullName>
    </submittedName>
</protein>
<sequence length="34" mass="3721">MELLSEIRIQGGTESSPVYEFITKAGEVYTSTPS</sequence>
<proteinExistence type="predicted"/>
<dbReference type="Proteomes" id="UP000326595">
    <property type="component" value="Chromosome"/>
</dbReference>
<evidence type="ECO:0000313" key="3">
    <source>
        <dbReference type="Proteomes" id="UP000326595"/>
    </source>
</evidence>
<evidence type="ECO:0000313" key="2">
    <source>
        <dbReference type="EMBL" id="VVN02487.1"/>
    </source>
</evidence>
<dbReference type="EMBL" id="CABVHG010000019">
    <property type="protein sequence ID" value="VVN02487.1"/>
    <property type="molecule type" value="Genomic_DNA"/>
</dbReference>
<dbReference type="AlphaFoldDB" id="A0A5E6UAR2"/>
<dbReference type="EMBL" id="OZ024668">
    <property type="protein sequence ID" value="CAK9890133.1"/>
    <property type="molecule type" value="Genomic_DNA"/>
</dbReference>
<organism evidence="2">
    <name type="scientific">Pseudomonas fluorescens</name>
    <dbReference type="NCBI Taxonomy" id="294"/>
    <lineage>
        <taxon>Bacteria</taxon>
        <taxon>Pseudomonadati</taxon>
        <taxon>Pseudomonadota</taxon>
        <taxon>Gammaproteobacteria</taxon>
        <taxon>Pseudomonadales</taxon>
        <taxon>Pseudomonadaceae</taxon>
        <taxon>Pseudomonas</taxon>
    </lineage>
</organism>